<organism evidence="2 3">
    <name type="scientific">Physocladia obscura</name>
    <dbReference type="NCBI Taxonomy" id="109957"/>
    <lineage>
        <taxon>Eukaryota</taxon>
        <taxon>Fungi</taxon>
        <taxon>Fungi incertae sedis</taxon>
        <taxon>Chytridiomycota</taxon>
        <taxon>Chytridiomycota incertae sedis</taxon>
        <taxon>Chytridiomycetes</taxon>
        <taxon>Chytridiales</taxon>
        <taxon>Chytriomycetaceae</taxon>
        <taxon>Physocladia</taxon>
    </lineage>
</organism>
<dbReference type="EMBL" id="JADGJH010002911">
    <property type="protein sequence ID" value="KAJ3094113.1"/>
    <property type="molecule type" value="Genomic_DNA"/>
</dbReference>
<protein>
    <submittedName>
        <fullName evidence="2">Uncharacterized protein</fullName>
    </submittedName>
</protein>
<evidence type="ECO:0000313" key="3">
    <source>
        <dbReference type="Proteomes" id="UP001211907"/>
    </source>
</evidence>
<feature type="region of interest" description="Disordered" evidence="1">
    <location>
        <begin position="253"/>
        <end position="294"/>
    </location>
</feature>
<keyword evidence="3" id="KW-1185">Reference proteome</keyword>
<feature type="compositionally biased region" description="Low complexity" evidence="1">
    <location>
        <begin position="43"/>
        <end position="58"/>
    </location>
</feature>
<comment type="caution">
    <text evidence="2">The sequence shown here is derived from an EMBL/GenBank/DDBJ whole genome shotgun (WGS) entry which is preliminary data.</text>
</comment>
<feature type="region of interest" description="Disordered" evidence="1">
    <location>
        <begin position="308"/>
        <end position="327"/>
    </location>
</feature>
<sequence>MHAAGSKRKHEHEKPDRKTEHSGNGNGRNNERIDNDNSDSGDNESSGSSTGSTNNNNNAKDKRIDITVKSGNIGESPYSKRVLVSESPMKVDPAPAQQATAKIRSIITVFPRAATSMFGGETALTTWEDVADGTNTKEQSSKSTASENTIQSTPSVYKSAALTVFGSSSVHVFGTGTSTANTSFASLASNKSSSFSSIVASTATENVNMNEKPKTVENESNPFGSVAFGDAGRSKFPFSSSSFGSFASIAKSNSDATNNSGKTNPTDTIIGGDKNNDNDNNESNNAGQKLSDSPVTIFVLKEDASKLSDHKASSITEPPAPAASTFNSTPFNSFTSSVSFGGSFAGRETVETAVGSDALKSVSLKEIKGN</sequence>
<feature type="compositionally biased region" description="Basic and acidic residues" evidence="1">
    <location>
        <begin position="12"/>
        <end position="21"/>
    </location>
</feature>
<dbReference type="Proteomes" id="UP001211907">
    <property type="component" value="Unassembled WGS sequence"/>
</dbReference>
<dbReference type="AlphaFoldDB" id="A0AAD5SRN1"/>
<gene>
    <name evidence="2" type="ORF">HK100_006273</name>
</gene>
<feature type="compositionally biased region" description="Polar residues" evidence="1">
    <location>
        <begin position="253"/>
        <end position="267"/>
    </location>
</feature>
<proteinExistence type="predicted"/>
<feature type="region of interest" description="Disordered" evidence="1">
    <location>
        <begin position="1"/>
        <end position="75"/>
    </location>
</feature>
<reference evidence="2" key="1">
    <citation type="submission" date="2020-05" db="EMBL/GenBank/DDBJ databases">
        <title>Phylogenomic resolution of chytrid fungi.</title>
        <authorList>
            <person name="Stajich J.E."/>
            <person name="Amses K."/>
            <person name="Simmons R."/>
            <person name="Seto K."/>
            <person name="Myers J."/>
            <person name="Bonds A."/>
            <person name="Quandt C.A."/>
            <person name="Barry K."/>
            <person name="Liu P."/>
            <person name="Grigoriev I."/>
            <person name="Longcore J.E."/>
            <person name="James T.Y."/>
        </authorList>
    </citation>
    <scope>NUCLEOTIDE SEQUENCE</scope>
    <source>
        <strain evidence="2">JEL0513</strain>
    </source>
</reference>
<accession>A0AAD5SRN1</accession>
<feature type="compositionally biased region" description="Basic residues" evidence="1">
    <location>
        <begin position="1"/>
        <end position="11"/>
    </location>
</feature>
<name>A0AAD5SRN1_9FUNG</name>
<evidence type="ECO:0000256" key="1">
    <source>
        <dbReference type="SAM" id="MobiDB-lite"/>
    </source>
</evidence>
<evidence type="ECO:0000313" key="2">
    <source>
        <dbReference type="EMBL" id="KAJ3094113.1"/>
    </source>
</evidence>